<gene>
    <name evidence="11" type="ORF">Q8A67_019010</name>
</gene>
<keyword evidence="2" id="KW-0479">Metal-binding</keyword>
<keyword evidence="12" id="KW-1185">Reference proteome</keyword>
<evidence type="ECO:0000256" key="9">
    <source>
        <dbReference type="ARBA" id="ARBA00023242"/>
    </source>
</evidence>
<evidence type="ECO:0000256" key="5">
    <source>
        <dbReference type="ARBA" id="ARBA00022833"/>
    </source>
</evidence>
<comment type="caution">
    <text evidence="11">The sequence shown here is derived from an EMBL/GenBank/DDBJ whole genome shotgun (WGS) entry which is preliminary data.</text>
</comment>
<dbReference type="AlphaFoldDB" id="A0AA88TGM9"/>
<evidence type="ECO:0000256" key="8">
    <source>
        <dbReference type="ARBA" id="ARBA00023163"/>
    </source>
</evidence>
<accession>A0AA88TGM9</accession>
<keyword evidence="3" id="KW-0677">Repeat</keyword>
<dbReference type="GO" id="GO:0005634">
    <property type="term" value="C:nucleus"/>
    <property type="evidence" value="ECO:0007669"/>
    <property type="project" value="UniProtKB-SubCell"/>
</dbReference>
<dbReference type="InterPro" id="IPR000210">
    <property type="entry name" value="BTB/POZ_dom"/>
</dbReference>
<dbReference type="PROSITE" id="PS50097">
    <property type="entry name" value="BTB"/>
    <property type="match status" value="1"/>
</dbReference>
<dbReference type="GO" id="GO:0000978">
    <property type="term" value="F:RNA polymerase II cis-regulatory region sequence-specific DNA binding"/>
    <property type="evidence" value="ECO:0007669"/>
    <property type="project" value="TreeGrafter"/>
</dbReference>
<reference evidence="11" key="1">
    <citation type="submission" date="2023-08" db="EMBL/GenBank/DDBJ databases">
        <title>Chromosome-level Genome Assembly of mud carp (Cirrhinus molitorella).</title>
        <authorList>
            <person name="Liu H."/>
        </authorList>
    </citation>
    <scope>NUCLEOTIDE SEQUENCE</scope>
    <source>
        <strain evidence="11">Prfri</strain>
        <tissue evidence="11">Muscle</tissue>
    </source>
</reference>
<evidence type="ECO:0000256" key="7">
    <source>
        <dbReference type="ARBA" id="ARBA00023125"/>
    </source>
</evidence>
<keyword evidence="7" id="KW-0238">DNA-binding</keyword>
<evidence type="ECO:0000256" key="1">
    <source>
        <dbReference type="ARBA" id="ARBA00004123"/>
    </source>
</evidence>
<evidence type="ECO:0000256" key="3">
    <source>
        <dbReference type="ARBA" id="ARBA00022737"/>
    </source>
</evidence>
<evidence type="ECO:0000313" key="12">
    <source>
        <dbReference type="Proteomes" id="UP001187343"/>
    </source>
</evidence>
<keyword evidence="4" id="KW-0863">Zinc-finger</keyword>
<dbReference type="PANTHER" id="PTHR46105">
    <property type="entry name" value="AGAP004733-PA"/>
    <property type="match status" value="1"/>
</dbReference>
<dbReference type="GO" id="GO:0000981">
    <property type="term" value="F:DNA-binding transcription factor activity, RNA polymerase II-specific"/>
    <property type="evidence" value="ECO:0007669"/>
    <property type="project" value="TreeGrafter"/>
</dbReference>
<dbReference type="GO" id="GO:0008270">
    <property type="term" value="F:zinc ion binding"/>
    <property type="evidence" value="ECO:0007669"/>
    <property type="project" value="UniProtKB-KW"/>
</dbReference>
<comment type="subcellular location">
    <subcellularLocation>
        <location evidence="1">Nucleus</location>
    </subcellularLocation>
</comment>
<evidence type="ECO:0000313" key="11">
    <source>
        <dbReference type="EMBL" id="KAK2881742.1"/>
    </source>
</evidence>
<dbReference type="EMBL" id="JAUYZG010000018">
    <property type="protein sequence ID" value="KAK2881742.1"/>
    <property type="molecule type" value="Genomic_DNA"/>
</dbReference>
<proteinExistence type="predicted"/>
<evidence type="ECO:0000259" key="10">
    <source>
        <dbReference type="PROSITE" id="PS50097"/>
    </source>
</evidence>
<evidence type="ECO:0000256" key="4">
    <source>
        <dbReference type="ARBA" id="ARBA00022771"/>
    </source>
</evidence>
<sequence>MRGGARALSVVLKPGGVLMDVSGGSLCNGASEQRSVFLVSESHGQQVVRVLQGFRERGLLFDFSIRVQDETLPCHRCVLAACSDFFRAMFELEMRERDDGAVTLSNLSPQAVHTFLDFAYSGEIEIREDNVDMLFQLASFLQVSQRT</sequence>
<feature type="domain" description="BTB" evidence="10">
    <location>
        <begin position="61"/>
        <end position="128"/>
    </location>
</feature>
<dbReference type="PANTHER" id="PTHR46105:SF5">
    <property type="entry name" value="ZINC FINGER AND BTB DOMAIN-CONTAINING PROTEIN 44 ISOFORM X1"/>
    <property type="match status" value="1"/>
</dbReference>
<dbReference type="Proteomes" id="UP001187343">
    <property type="component" value="Unassembled WGS sequence"/>
</dbReference>
<evidence type="ECO:0000256" key="6">
    <source>
        <dbReference type="ARBA" id="ARBA00023015"/>
    </source>
</evidence>
<keyword evidence="6" id="KW-0805">Transcription regulation</keyword>
<organism evidence="11 12">
    <name type="scientific">Cirrhinus molitorella</name>
    <name type="common">mud carp</name>
    <dbReference type="NCBI Taxonomy" id="172907"/>
    <lineage>
        <taxon>Eukaryota</taxon>
        <taxon>Metazoa</taxon>
        <taxon>Chordata</taxon>
        <taxon>Craniata</taxon>
        <taxon>Vertebrata</taxon>
        <taxon>Euteleostomi</taxon>
        <taxon>Actinopterygii</taxon>
        <taxon>Neopterygii</taxon>
        <taxon>Teleostei</taxon>
        <taxon>Ostariophysi</taxon>
        <taxon>Cypriniformes</taxon>
        <taxon>Cyprinidae</taxon>
        <taxon>Labeoninae</taxon>
        <taxon>Labeonini</taxon>
        <taxon>Cirrhinus</taxon>
    </lineage>
</organism>
<dbReference type="Gene3D" id="3.30.710.10">
    <property type="entry name" value="Potassium Channel Kv1.1, Chain A"/>
    <property type="match status" value="1"/>
</dbReference>
<keyword evidence="8" id="KW-0804">Transcription</keyword>
<evidence type="ECO:0000256" key="2">
    <source>
        <dbReference type="ARBA" id="ARBA00022723"/>
    </source>
</evidence>
<dbReference type="InterPro" id="IPR011333">
    <property type="entry name" value="SKP1/BTB/POZ_sf"/>
</dbReference>
<protein>
    <recommendedName>
        <fullName evidence="10">BTB domain-containing protein</fullName>
    </recommendedName>
</protein>
<dbReference type="SMART" id="SM00225">
    <property type="entry name" value="BTB"/>
    <property type="match status" value="1"/>
</dbReference>
<keyword evidence="9" id="KW-0539">Nucleus</keyword>
<dbReference type="InterPro" id="IPR050457">
    <property type="entry name" value="ZnFinger_BTB_dom_contain"/>
</dbReference>
<name>A0AA88TGM9_9TELE</name>
<dbReference type="Pfam" id="PF00651">
    <property type="entry name" value="BTB"/>
    <property type="match status" value="1"/>
</dbReference>
<keyword evidence="5" id="KW-0862">Zinc</keyword>
<dbReference type="SUPFAM" id="SSF54695">
    <property type="entry name" value="POZ domain"/>
    <property type="match status" value="1"/>
</dbReference>